<dbReference type="Gene3D" id="1.10.760.10">
    <property type="entry name" value="Cytochrome c-like domain"/>
    <property type="match status" value="2"/>
</dbReference>
<keyword evidence="4 9" id="KW-0479">Metal-binding</keyword>
<keyword evidence="5" id="KW-0574">Periplasm</keyword>
<dbReference type="InterPro" id="IPR036909">
    <property type="entry name" value="Cyt_c-like_dom_sf"/>
</dbReference>
<comment type="subcellular location">
    <subcellularLocation>
        <location evidence="1">Periplasm</location>
    </subcellularLocation>
</comment>
<dbReference type="PIRSF" id="PIRSF000005">
    <property type="entry name" value="Cytochrome_c4"/>
    <property type="match status" value="1"/>
</dbReference>
<evidence type="ECO:0000256" key="8">
    <source>
        <dbReference type="PIRSR" id="PIRSR000005-1"/>
    </source>
</evidence>
<dbReference type="GO" id="GO:0009055">
    <property type="term" value="F:electron transfer activity"/>
    <property type="evidence" value="ECO:0007669"/>
    <property type="project" value="InterPro"/>
</dbReference>
<evidence type="ECO:0000256" key="3">
    <source>
        <dbReference type="ARBA" id="ARBA00022617"/>
    </source>
</evidence>
<evidence type="ECO:0000256" key="7">
    <source>
        <dbReference type="ARBA" id="ARBA00023004"/>
    </source>
</evidence>
<comment type="PTM">
    <text evidence="8">Binds 2 heme c groups covalently per subunit.</text>
</comment>
<evidence type="ECO:0000256" key="9">
    <source>
        <dbReference type="PIRSR" id="PIRSR000005-2"/>
    </source>
</evidence>
<dbReference type="InterPro" id="IPR050597">
    <property type="entry name" value="Cytochrome_c_Oxidase_Subunit"/>
</dbReference>
<evidence type="ECO:0000256" key="6">
    <source>
        <dbReference type="ARBA" id="ARBA00022982"/>
    </source>
</evidence>
<evidence type="ECO:0000256" key="4">
    <source>
        <dbReference type="ARBA" id="ARBA00022723"/>
    </source>
</evidence>
<protein>
    <submittedName>
        <fullName evidence="11">Cytochrome C</fullName>
    </submittedName>
</protein>
<proteinExistence type="predicted"/>
<dbReference type="EMBL" id="AYSV01000121">
    <property type="protein sequence ID" value="ETD67423.1"/>
    <property type="molecule type" value="Genomic_DNA"/>
</dbReference>
<accession>V8FUM7</accession>
<dbReference type="PANTHER" id="PTHR33751:SF9">
    <property type="entry name" value="CYTOCHROME C4"/>
    <property type="match status" value="1"/>
</dbReference>
<dbReference type="RefSeq" id="WP_023952889.1">
    <property type="nucleotide sequence ID" value="NZ_AYSV01000121.1"/>
</dbReference>
<dbReference type="Pfam" id="PF13442">
    <property type="entry name" value="Cytochrome_CBB3"/>
    <property type="match status" value="1"/>
</dbReference>
<dbReference type="GO" id="GO:0042597">
    <property type="term" value="C:periplasmic space"/>
    <property type="evidence" value="ECO:0007669"/>
    <property type="project" value="UniProtKB-SubCell"/>
</dbReference>
<keyword evidence="3 8" id="KW-0349">Heme</keyword>
<dbReference type="Proteomes" id="UP000018766">
    <property type="component" value="Unassembled WGS sequence"/>
</dbReference>
<feature type="domain" description="Cytochrome c" evidence="10">
    <location>
        <begin position="13"/>
        <end position="95"/>
    </location>
</feature>
<evidence type="ECO:0000313" key="12">
    <source>
        <dbReference type="Proteomes" id="UP000018766"/>
    </source>
</evidence>
<evidence type="ECO:0000256" key="5">
    <source>
        <dbReference type="ARBA" id="ARBA00022764"/>
    </source>
</evidence>
<evidence type="ECO:0000313" key="11">
    <source>
        <dbReference type="EMBL" id="ETD67423.1"/>
    </source>
</evidence>
<dbReference type="GO" id="GO:0020037">
    <property type="term" value="F:heme binding"/>
    <property type="evidence" value="ECO:0007669"/>
    <property type="project" value="InterPro"/>
</dbReference>
<feature type="binding site" description="axial binding residue" evidence="9">
    <location>
        <position position="72"/>
    </location>
    <ligand>
        <name>heme c</name>
        <dbReference type="ChEBI" id="CHEBI:61717"/>
        <label>1</label>
    </ligand>
    <ligandPart>
        <name>Fe</name>
        <dbReference type="ChEBI" id="CHEBI:18248"/>
    </ligandPart>
</feature>
<evidence type="ECO:0000256" key="1">
    <source>
        <dbReference type="ARBA" id="ARBA00004418"/>
    </source>
</evidence>
<reference evidence="11 12" key="1">
    <citation type="submission" date="2013-11" db="EMBL/GenBank/DDBJ databases">
        <title>Genomic analysis of Pelistega sp. HM-7.</title>
        <authorList>
            <person name="Kumbhare S.V."/>
            <person name="Shetty S.A."/>
            <person name="Sharma O."/>
            <person name="Dhotre D.P."/>
        </authorList>
    </citation>
    <scope>NUCLEOTIDE SEQUENCE [LARGE SCALE GENOMIC DNA]</scope>
    <source>
        <strain evidence="11 12">HM-7</strain>
    </source>
</reference>
<feature type="binding site" description="axial binding residue" evidence="9">
    <location>
        <position position="176"/>
    </location>
    <ligand>
        <name>heme c</name>
        <dbReference type="ChEBI" id="CHEBI:61717"/>
        <label>2</label>
    </ligand>
    <ligandPart>
        <name>Fe</name>
        <dbReference type="ChEBI" id="CHEBI:18248"/>
    </ligandPart>
</feature>
<feature type="binding site" description="covalent" evidence="8">
    <location>
        <position position="28"/>
    </location>
    <ligand>
        <name>heme c</name>
        <dbReference type="ChEBI" id="CHEBI:61717"/>
        <label>1</label>
    </ligand>
</feature>
<evidence type="ECO:0000259" key="10">
    <source>
        <dbReference type="PROSITE" id="PS51007"/>
    </source>
</evidence>
<dbReference type="SUPFAM" id="SSF46626">
    <property type="entry name" value="Cytochrome c"/>
    <property type="match status" value="2"/>
</dbReference>
<dbReference type="InterPro" id="IPR024167">
    <property type="entry name" value="Cytochrome_c4-like"/>
</dbReference>
<gene>
    <name evidence="11" type="ORF">V757_11405</name>
</gene>
<feature type="binding site" description="covalent" evidence="8">
    <location>
        <position position="133"/>
    </location>
    <ligand>
        <name>heme c</name>
        <dbReference type="ChEBI" id="CHEBI:61717"/>
        <label>2</label>
    </ligand>
</feature>
<keyword evidence="7 9" id="KW-0408">Iron</keyword>
<feature type="binding site" description="covalent" evidence="8">
    <location>
        <position position="130"/>
    </location>
    <ligand>
        <name>heme c</name>
        <dbReference type="ChEBI" id="CHEBI:61717"/>
        <label>2</label>
    </ligand>
</feature>
<dbReference type="InterPro" id="IPR009056">
    <property type="entry name" value="Cyt_c-like_dom"/>
</dbReference>
<feature type="domain" description="Cytochrome c" evidence="10">
    <location>
        <begin position="109"/>
        <end position="199"/>
    </location>
</feature>
<dbReference type="GO" id="GO:0005506">
    <property type="term" value="F:iron ion binding"/>
    <property type="evidence" value="ECO:0007669"/>
    <property type="project" value="InterPro"/>
</dbReference>
<keyword evidence="6" id="KW-0249">Electron transport</keyword>
<feature type="binding site" description="axial binding residue" evidence="9">
    <location>
        <position position="29"/>
    </location>
    <ligand>
        <name>heme c</name>
        <dbReference type="ChEBI" id="CHEBI:61717"/>
        <label>1</label>
    </ligand>
    <ligandPart>
        <name>Fe</name>
        <dbReference type="ChEBI" id="CHEBI:18248"/>
    </ligandPart>
</feature>
<organism evidence="11 12">
    <name type="scientific">Pelistega indica</name>
    <dbReference type="NCBI Taxonomy" id="1414851"/>
    <lineage>
        <taxon>Bacteria</taxon>
        <taxon>Pseudomonadati</taxon>
        <taxon>Pseudomonadota</taxon>
        <taxon>Betaproteobacteria</taxon>
        <taxon>Burkholderiales</taxon>
        <taxon>Alcaligenaceae</taxon>
        <taxon>Pelistega</taxon>
    </lineage>
</organism>
<feature type="binding site" description="covalent" evidence="8">
    <location>
        <position position="25"/>
    </location>
    <ligand>
        <name>heme c</name>
        <dbReference type="ChEBI" id="CHEBI:61717"/>
        <label>1</label>
    </ligand>
</feature>
<evidence type="ECO:0000256" key="2">
    <source>
        <dbReference type="ARBA" id="ARBA00022448"/>
    </source>
</evidence>
<dbReference type="Pfam" id="PF00034">
    <property type="entry name" value="Cytochrom_C"/>
    <property type="match status" value="1"/>
</dbReference>
<comment type="caution">
    <text evidence="11">The sequence shown here is derived from an EMBL/GenBank/DDBJ whole genome shotgun (WGS) entry which is preliminary data.</text>
</comment>
<feature type="binding site" description="axial binding residue" evidence="9">
    <location>
        <position position="134"/>
    </location>
    <ligand>
        <name>heme c</name>
        <dbReference type="ChEBI" id="CHEBI:61717"/>
        <label>2</label>
    </ligand>
    <ligandPart>
        <name>Fe</name>
        <dbReference type="ChEBI" id="CHEBI:18248"/>
    </ligandPart>
</feature>
<dbReference type="AlphaFoldDB" id="V8FUM7"/>
<keyword evidence="12" id="KW-1185">Reference proteome</keyword>
<name>V8FUM7_9BURK</name>
<sequence>MLSPLPSIAQDAQSIERGKQVAAVCAACHMPDGRGQVVANVETRPRITGLNPTYFVKQLHAFKDGTRDNVTMKPIVSMLNDEQIKDVANYFASLPVVHDTFTPQESDKELLELGQQLMTKGDWDRYIPACAQCHGENAYGSGVNFPNLNGQAPEYIKQQLEAWQKGTRNNDLLGLMKPIANRLSEKDIQAVSLWFASQPATVAK</sequence>
<dbReference type="PROSITE" id="PS51007">
    <property type="entry name" value="CYTC"/>
    <property type="match status" value="2"/>
</dbReference>
<dbReference type="PANTHER" id="PTHR33751">
    <property type="entry name" value="CBB3-TYPE CYTOCHROME C OXIDASE SUBUNIT FIXP"/>
    <property type="match status" value="1"/>
</dbReference>
<keyword evidence="2" id="KW-0813">Transport</keyword>